<dbReference type="OrthoDB" id="3626597at2759"/>
<feature type="compositionally biased region" description="Low complexity" evidence="1">
    <location>
        <begin position="225"/>
        <end position="240"/>
    </location>
</feature>
<feature type="region of interest" description="Disordered" evidence="1">
    <location>
        <begin position="223"/>
        <end position="258"/>
    </location>
</feature>
<evidence type="ECO:0000313" key="4">
    <source>
        <dbReference type="Proteomes" id="UP000237271"/>
    </source>
</evidence>
<name>A0A2P4X7A6_9STRA</name>
<feature type="compositionally biased region" description="Polar residues" evidence="1">
    <location>
        <begin position="241"/>
        <end position="252"/>
    </location>
</feature>
<proteinExistence type="predicted"/>
<comment type="caution">
    <text evidence="3">The sequence shown here is derived from an EMBL/GenBank/DDBJ whole genome shotgun (WGS) entry which is preliminary data.</text>
</comment>
<protein>
    <submittedName>
        <fullName evidence="3">Uncharacterized protein</fullName>
    </submittedName>
</protein>
<keyword evidence="2" id="KW-1133">Transmembrane helix</keyword>
<dbReference type="Proteomes" id="UP000237271">
    <property type="component" value="Unassembled WGS sequence"/>
</dbReference>
<feature type="region of interest" description="Disordered" evidence="1">
    <location>
        <begin position="304"/>
        <end position="327"/>
    </location>
</feature>
<keyword evidence="2" id="KW-0812">Transmembrane</keyword>
<feature type="transmembrane region" description="Helical" evidence="2">
    <location>
        <begin position="272"/>
        <end position="294"/>
    </location>
</feature>
<evidence type="ECO:0000313" key="3">
    <source>
        <dbReference type="EMBL" id="POM61434.1"/>
    </source>
</evidence>
<keyword evidence="2" id="KW-0472">Membrane</keyword>
<gene>
    <name evidence="3" type="ORF">PHPALM_29549</name>
</gene>
<sequence length="388" mass="41405">MAGPIYSLTVAGVQLGTIDDDGSTSSFVSVDVTVSNSGLRAASAELLGSVFSDGRSASDSVHLELGAVLEGSGSLTQSSHTLMIPYSGDDFHQSMREIKGLYLVVKDSLSCHLFRVAVHFHTAAEKINHPSFQTWAALPLPRCGTCELFGASVSTTEVANSTGTSSSICPEFNDVSFLNSITTRDIDPAVAVGIIQNADTRSSSAEPHSAVPGWNSTLELSIPKATPSTNASTTATTDDTLSISPRVSASAETTSDQQTSISSSILPSSVSWSGPVAMASLAGFVLLAIVVFFVRRRHWRNKKNPVRAKSASRTQKKRSNVQYSRIDEGVVNSPLSRNYDNEDDEIDELDAECGERGISADEEDVVVVSKDGNKFPRRPLRSSREDIV</sequence>
<keyword evidence="4" id="KW-1185">Reference proteome</keyword>
<accession>A0A2P4X7A6</accession>
<evidence type="ECO:0000256" key="1">
    <source>
        <dbReference type="SAM" id="MobiDB-lite"/>
    </source>
</evidence>
<organism evidence="3 4">
    <name type="scientific">Phytophthora palmivora</name>
    <dbReference type="NCBI Taxonomy" id="4796"/>
    <lineage>
        <taxon>Eukaryota</taxon>
        <taxon>Sar</taxon>
        <taxon>Stramenopiles</taxon>
        <taxon>Oomycota</taxon>
        <taxon>Peronosporomycetes</taxon>
        <taxon>Peronosporales</taxon>
        <taxon>Peronosporaceae</taxon>
        <taxon>Phytophthora</taxon>
    </lineage>
</organism>
<dbReference type="EMBL" id="NCKW01016003">
    <property type="protein sequence ID" value="POM61434.1"/>
    <property type="molecule type" value="Genomic_DNA"/>
</dbReference>
<evidence type="ECO:0000256" key="2">
    <source>
        <dbReference type="SAM" id="Phobius"/>
    </source>
</evidence>
<reference evidence="3 4" key="1">
    <citation type="journal article" date="2017" name="Genome Biol. Evol.">
        <title>Phytophthora megakarya and P. palmivora, closely related causal agents of cacao black pod rot, underwent increases in genome sizes and gene numbers by different mechanisms.</title>
        <authorList>
            <person name="Ali S.S."/>
            <person name="Shao J."/>
            <person name="Lary D.J."/>
            <person name="Kronmiller B."/>
            <person name="Shen D."/>
            <person name="Strem M.D."/>
            <person name="Amoako-Attah I."/>
            <person name="Akrofi A.Y."/>
            <person name="Begoude B.A."/>
            <person name="Ten Hoopen G.M."/>
            <person name="Coulibaly K."/>
            <person name="Kebe B.I."/>
            <person name="Melnick R.L."/>
            <person name="Guiltinan M.J."/>
            <person name="Tyler B.M."/>
            <person name="Meinhardt L.W."/>
            <person name="Bailey B.A."/>
        </authorList>
    </citation>
    <scope>NUCLEOTIDE SEQUENCE [LARGE SCALE GENOMIC DNA]</scope>
    <source>
        <strain evidence="4">sbr112.9</strain>
    </source>
</reference>
<dbReference type="AlphaFoldDB" id="A0A2P4X7A6"/>